<dbReference type="Pfam" id="PF11905">
    <property type="entry name" value="DUF3425"/>
    <property type="match status" value="1"/>
</dbReference>
<dbReference type="EMBL" id="ML986656">
    <property type="protein sequence ID" value="KAF2261499.1"/>
    <property type="molecule type" value="Genomic_DNA"/>
</dbReference>
<evidence type="ECO:0000313" key="2">
    <source>
        <dbReference type="EMBL" id="KAF2261499.1"/>
    </source>
</evidence>
<proteinExistence type="predicted"/>
<feature type="region of interest" description="Disordered" evidence="1">
    <location>
        <begin position="1"/>
        <end position="86"/>
    </location>
</feature>
<dbReference type="PANTHER" id="PTHR38116:SF9">
    <property type="entry name" value="BZIP DOMAIN-CONTAINING PROTEIN"/>
    <property type="match status" value="1"/>
</dbReference>
<reference evidence="3" key="1">
    <citation type="journal article" date="2020" name="Stud. Mycol.">
        <title>101 Dothideomycetes genomes: A test case for predicting lifestyles and emergence of pathogens.</title>
        <authorList>
            <person name="Haridas S."/>
            <person name="Albert R."/>
            <person name="Binder M."/>
            <person name="Bloem J."/>
            <person name="LaButti K."/>
            <person name="Salamov A."/>
            <person name="Andreopoulos B."/>
            <person name="Baker S."/>
            <person name="Barry K."/>
            <person name="Bills G."/>
            <person name="Bluhm B."/>
            <person name="Cannon C."/>
            <person name="Castanera R."/>
            <person name="Culley D."/>
            <person name="Daum C."/>
            <person name="Ezra D."/>
            <person name="Gonzalez J."/>
            <person name="Henrissat B."/>
            <person name="Kuo A."/>
            <person name="Liang C."/>
            <person name="Lipzen A."/>
            <person name="Lutzoni F."/>
            <person name="Magnuson J."/>
            <person name="Mondo S."/>
            <person name="Nolan M."/>
            <person name="Ohm R."/>
            <person name="Pangilinan J."/>
            <person name="Park H.-J."/>
            <person name="Ramirez L."/>
            <person name="Alfaro M."/>
            <person name="Sun H."/>
            <person name="Tritt A."/>
            <person name="Yoshinaga Y."/>
            <person name="Zwiers L.-H."/>
            <person name="Turgeon B."/>
            <person name="Goodwin S."/>
            <person name="Spatafora J."/>
            <person name="Crous P."/>
            <person name="Grigoriev I."/>
        </authorList>
    </citation>
    <scope>NUCLEOTIDE SEQUENCE [LARGE SCALE GENOMIC DNA]</scope>
    <source>
        <strain evidence="3">CBS 304.66</strain>
    </source>
</reference>
<dbReference type="OrthoDB" id="2245989at2759"/>
<dbReference type="PANTHER" id="PTHR38116">
    <property type="entry name" value="CHROMOSOME 7, WHOLE GENOME SHOTGUN SEQUENCE"/>
    <property type="match status" value="1"/>
</dbReference>
<feature type="compositionally biased region" description="Basic and acidic residues" evidence="1">
    <location>
        <begin position="1"/>
        <end position="29"/>
    </location>
</feature>
<sequence>MARRSNQRDDDWHNVTDARKRKQIQDRLAQRARRKRLREAKDIAKQAPRQPETQRMPDTQADKSVTVSTNESYQIAHDTDSLPTESSSIPLYRGDLGLAGWIPANHGNALFFEAFMSTVWSPTTQPAIPITVFSALYINGKMLGLSCSKQESRRSLPTMDDIPLPLQPTMLQLTTIHNIQIDRWPFPRMRDTMISMSSIIDDEQFLEDLITTPSFTITPGHATWDPRAWKIQKPFADKWGYLFI</sequence>
<evidence type="ECO:0008006" key="4">
    <source>
        <dbReference type="Google" id="ProtNLM"/>
    </source>
</evidence>
<dbReference type="Proteomes" id="UP000800093">
    <property type="component" value="Unassembled WGS sequence"/>
</dbReference>
<gene>
    <name evidence="2" type="ORF">CC78DRAFT_535598</name>
</gene>
<feature type="compositionally biased region" description="Polar residues" evidence="1">
    <location>
        <begin position="51"/>
        <end position="73"/>
    </location>
</feature>
<name>A0A9P4K8L9_9PLEO</name>
<dbReference type="AlphaFoldDB" id="A0A9P4K8L9"/>
<keyword evidence="3" id="KW-1185">Reference proteome</keyword>
<dbReference type="InterPro" id="IPR021833">
    <property type="entry name" value="DUF3425"/>
</dbReference>
<evidence type="ECO:0000256" key="1">
    <source>
        <dbReference type="SAM" id="MobiDB-lite"/>
    </source>
</evidence>
<evidence type="ECO:0000313" key="3">
    <source>
        <dbReference type="Proteomes" id="UP000800093"/>
    </source>
</evidence>
<protein>
    <recommendedName>
        <fullName evidence="4">BZIP domain-containing protein</fullName>
    </recommendedName>
</protein>
<comment type="caution">
    <text evidence="2">The sequence shown here is derived from an EMBL/GenBank/DDBJ whole genome shotgun (WGS) entry which is preliminary data.</text>
</comment>
<accession>A0A9P4K8L9</accession>
<organism evidence="2 3">
    <name type="scientific">Lojkania enalia</name>
    <dbReference type="NCBI Taxonomy" id="147567"/>
    <lineage>
        <taxon>Eukaryota</taxon>
        <taxon>Fungi</taxon>
        <taxon>Dikarya</taxon>
        <taxon>Ascomycota</taxon>
        <taxon>Pezizomycotina</taxon>
        <taxon>Dothideomycetes</taxon>
        <taxon>Pleosporomycetidae</taxon>
        <taxon>Pleosporales</taxon>
        <taxon>Pleosporales incertae sedis</taxon>
        <taxon>Lojkania</taxon>
    </lineage>
</organism>